<organism evidence="5 6">
    <name type="scientific">Leptosia nina</name>
    <dbReference type="NCBI Taxonomy" id="320188"/>
    <lineage>
        <taxon>Eukaryota</taxon>
        <taxon>Metazoa</taxon>
        <taxon>Ecdysozoa</taxon>
        <taxon>Arthropoda</taxon>
        <taxon>Hexapoda</taxon>
        <taxon>Insecta</taxon>
        <taxon>Pterygota</taxon>
        <taxon>Neoptera</taxon>
        <taxon>Endopterygota</taxon>
        <taxon>Lepidoptera</taxon>
        <taxon>Glossata</taxon>
        <taxon>Ditrysia</taxon>
        <taxon>Papilionoidea</taxon>
        <taxon>Pieridae</taxon>
        <taxon>Pierinae</taxon>
        <taxon>Leptosia</taxon>
    </lineage>
</organism>
<proteinExistence type="inferred from homology"/>
<evidence type="ECO:0000313" key="5">
    <source>
        <dbReference type="EMBL" id="CAK1548971.1"/>
    </source>
</evidence>
<dbReference type="InterPro" id="IPR002699">
    <property type="entry name" value="V_ATPase_D"/>
</dbReference>
<name>A0AAV1JI05_9NEOP</name>
<sequence>MGCQLHSQLADNAILVEDEYYIWTKSFWIRTLNTRHVGVCEGDKFGNGKSNVLGKVIVPRINMTAKYIDSELDEKEREETFRLKRVKQKKNLERKAEDARRYLAMHPELAEEGAVGE</sequence>
<dbReference type="EMBL" id="CAVLEF010000011">
    <property type="protein sequence ID" value="CAK1548971.1"/>
    <property type="molecule type" value="Genomic_DNA"/>
</dbReference>
<gene>
    <name evidence="5" type="ORF">LNINA_LOCUS8316</name>
</gene>
<dbReference type="GO" id="GO:0046961">
    <property type="term" value="F:proton-transporting ATPase activity, rotational mechanism"/>
    <property type="evidence" value="ECO:0007669"/>
    <property type="project" value="InterPro"/>
</dbReference>
<keyword evidence="2" id="KW-0813">Transport</keyword>
<accession>A0AAV1JI05</accession>
<comment type="function">
    <text evidence="4">Subunit of the V1 complex of vacuolar(H+)-ATPase (V-ATPase), a multisubunit enzyme composed of a peripheral complex (V1) that hydrolyzes ATP and a membrane integral complex (V0) that translocates protons. V-ATPase is responsible for acidifying and maintaining the pH of intracellular compartments and in some cell types, is targeted to the plasma membrane, where it is responsible for acidifying the extracellular environment.</text>
</comment>
<evidence type="ECO:0000313" key="6">
    <source>
        <dbReference type="Proteomes" id="UP001497472"/>
    </source>
</evidence>
<protein>
    <submittedName>
        <fullName evidence="5">Uncharacterized protein</fullName>
    </submittedName>
</protein>
<dbReference type="PANTHER" id="PTHR11671">
    <property type="entry name" value="V-TYPE ATP SYNTHASE SUBUNIT D"/>
    <property type="match status" value="1"/>
</dbReference>
<keyword evidence="6" id="KW-1185">Reference proteome</keyword>
<dbReference type="AlphaFoldDB" id="A0AAV1JI05"/>
<reference evidence="5 6" key="1">
    <citation type="submission" date="2023-11" db="EMBL/GenBank/DDBJ databases">
        <authorList>
            <person name="Okamura Y."/>
        </authorList>
    </citation>
    <scope>NUCLEOTIDE SEQUENCE [LARGE SCALE GENOMIC DNA]</scope>
</reference>
<evidence type="ECO:0000256" key="4">
    <source>
        <dbReference type="ARBA" id="ARBA00045737"/>
    </source>
</evidence>
<comment type="similarity">
    <text evidence="1">Belongs to the V-ATPase D subunit family.</text>
</comment>
<dbReference type="Proteomes" id="UP001497472">
    <property type="component" value="Unassembled WGS sequence"/>
</dbReference>
<keyword evidence="3" id="KW-0406">Ion transport</keyword>
<dbReference type="Pfam" id="PF01813">
    <property type="entry name" value="ATP-synt_D"/>
    <property type="match status" value="1"/>
</dbReference>
<comment type="caution">
    <text evidence="5">The sequence shown here is derived from an EMBL/GenBank/DDBJ whole genome shotgun (WGS) entry which is preliminary data.</text>
</comment>
<dbReference type="Gene3D" id="1.10.287.3240">
    <property type="match status" value="1"/>
</dbReference>
<evidence type="ECO:0000256" key="3">
    <source>
        <dbReference type="ARBA" id="ARBA00023065"/>
    </source>
</evidence>
<evidence type="ECO:0000256" key="2">
    <source>
        <dbReference type="ARBA" id="ARBA00022448"/>
    </source>
</evidence>
<evidence type="ECO:0000256" key="1">
    <source>
        <dbReference type="ARBA" id="ARBA00005850"/>
    </source>
</evidence>